<dbReference type="Gene3D" id="3.30.70.270">
    <property type="match status" value="1"/>
</dbReference>
<evidence type="ECO:0000259" key="3">
    <source>
        <dbReference type="PROSITE" id="PS50887"/>
    </source>
</evidence>
<dbReference type="PROSITE" id="PS50887">
    <property type="entry name" value="GGDEF"/>
    <property type="match status" value="1"/>
</dbReference>
<dbReference type="Gene3D" id="3.30.450.40">
    <property type="match status" value="1"/>
</dbReference>
<dbReference type="EC" id="2.7.7.65" evidence="1"/>
<dbReference type="PANTHER" id="PTHR45138">
    <property type="entry name" value="REGULATORY COMPONENTS OF SENSORY TRANSDUCTION SYSTEM"/>
    <property type="match status" value="1"/>
</dbReference>
<evidence type="ECO:0000313" key="4">
    <source>
        <dbReference type="EMBL" id="MCJ2378407.1"/>
    </source>
</evidence>
<protein>
    <recommendedName>
        <fullName evidence="1">diguanylate cyclase</fullName>
        <ecNumber evidence="1">2.7.7.65</ecNumber>
    </recommendedName>
</protein>
<dbReference type="InterPro" id="IPR043128">
    <property type="entry name" value="Rev_trsase/Diguanyl_cyclase"/>
</dbReference>
<dbReference type="SUPFAM" id="SSF55073">
    <property type="entry name" value="Nucleotide cyclase"/>
    <property type="match status" value="1"/>
</dbReference>
<dbReference type="PANTHER" id="PTHR45138:SF9">
    <property type="entry name" value="DIGUANYLATE CYCLASE DGCM-RELATED"/>
    <property type="match status" value="1"/>
</dbReference>
<dbReference type="AlphaFoldDB" id="A0A9X1WCI6"/>
<proteinExistence type="predicted"/>
<dbReference type="InterPro" id="IPR029016">
    <property type="entry name" value="GAF-like_dom_sf"/>
</dbReference>
<dbReference type="SMART" id="SM00267">
    <property type="entry name" value="GGDEF"/>
    <property type="match status" value="1"/>
</dbReference>
<gene>
    <name evidence="4" type="ORF">LNL84_16435</name>
</gene>
<dbReference type="InterPro" id="IPR029787">
    <property type="entry name" value="Nucleotide_cyclase"/>
</dbReference>
<name>A0A9X1WCI6_9VIBR</name>
<dbReference type="CDD" id="cd01949">
    <property type="entry name" value="GGDEF"/>
    <property type="match status" value="1"/>
</dbReference>
<sequence length="345" mass="38683">MSKELLLEAHKSINTLLRDLALGLPKNELDNKIILLSERLFSKRIASIIYLDPLKRTLHSSCAPNLPSFYTQAINGIEIGPNVGACGAAAYHKKTIITENIAQHDNWRSFAALTQKANLNACWSVPIISVDNQVLGTLAIYSEEADAPSDVELELLESLASVYSVAIEKYRLEEKLHFQAQYDSLTHCLNRRALLEKVSESNCFKGNRLGCFFVDIDRFKQVNDKYGHQFGDKVLKKVASTLKSLLPEDAILGRYGGDEFLAFYCFPNEVKALAFFNTLRQELNQPLVLEQSNIDVSVGFAIKTCCSDLSIDHLIRLADVDMYKKKKQNQLKSCLNLDQDSSTVT</sequence>
<dbReference type="RefSeq" id="WP_244358705.1">
    <property type="nucleotide sequence ID" value="NZ_JAJNNZ010000016.1"/>
</dbReference>
<reference evidence="4" key="1">
    <citation type="submission" date="2021-11" db="EMBL/GenBank/DDBJ databases">
        <title>Vibrio ZSDE26 sp. nov. and Vibrio ZSDZ34 sp. nov., isolated from coastal seawater in Qingdao.</title>
        <authorList>
            <person name="Zhang P."/>
        </authorList>
    </citation>
    <scope>NUCLEOTIDE SEQUENCE</scope>
    <source>
        <strain evidence="4">ZSDZ34</strain>
    </source>
</reference>
<accession>A0A9X1WCI6</accession>
<dbReference type="Proteomes" id="UP001139488">
    <property type="component" value="Unassembled WGS sequence"/>
</dbReference>
<dbReference type="InterPro" id="IPR050469">
    <property type="entry name" value="Diguanylate_Cyclase"/>
</dbReference>
<dbReference type="InterPro" id="IPR003018">
    <property type="entry name" value="GAF"/>
</dbReference>
<dbReference type="EMBL" id="JAJNNZ010000016">
    <property type="protein sequence ID" value="MCJ2378407.1"/>
    <property type="molecule type" value="Genomic_DNA"/>
</dbReference>
<dbReference type="Pfam" id="PF00990">
    <property type="entry name" value="GGDEF"/>
    <property type="match status" value="1"/>
</dbReference>
<dbReference type="Pfam" id="PF13185">
    <property type="entry name" value="GAF_2"/>
    <property type="match status" value="1"/>
</dbReference>
<dbReference type="SUPFAM" id="SSF55781">
    <property type="entry name" value="GAF domain-like"/>
    <property type="match status" value="1"/>
</dbReference>
<feature type="domain" description="GGDEF" evidence="3">
    <location>
        <begin position="207"/>
        <end position="340"/>
    </location>
</feature>
<dbReference type="SMART" id="SM00065">
    <property type="entry name" value="GAF"/>
    <property type="match status" value="1"/>
</dbReference>
<dbReference type="NCBIfam" id="TIGR00254">
    <property type="entry name" value="GGDEF"/>
    <property type="match status" value="1"/>
</dbReference>
<keyword evidence="5" id="KW-1185">Reference proteome</keyword>
<comment type="caution">
    <text evidence="4">The sequence shown here is derived from an EMBL/GenBank/DDBJ whole genome shotgun (WGS) entry which is preliminary data.</text>
</comment>
<dbReference type="InterPro" id="IPR000160">
    <property type="entry name" value="GGDEF_dom"/>
</dbReference>
<evidence type="ECO:0000256" key="2">
    <source>
        <dbReference type="ARBA" id="ARBA00034247"/>
    </source>
</evidence>
<comment type="catalytic activity">
    <reaction evidence="2">
        <text>2 GTP = 3',3'-c-di-GMP + 2 diphosphate</text>
        <dbReference type="Rhea" id="RHEA:24898"/>
        <dbReference type="ChEBI" id="CHEBI:33019"/>
        <dbReference type="ChEBI" id="CHEBI:37565"/>
        <dbReference type="ChEBI" id="CHEBI:58805"/>
        <dbReference type="EC" id="2.7.7.65"/>
    </reaction>
</comment>
<dbReference type="GO" id="GO:0052621">
    <property type="term" value="F:diguanylate cyclase activity"/>
    <property type="evidence" value="ECO:0007669"/>
    <property type="project" value="UniProtKB-EC"/>
</dbReference>
<organism evidence="4 5">
    <name type="scientific">Vibrio gelatinilyticus</name>
    <dbReference type="NCBI Taxonomy" id="2893468"/>
    <lineage>
        <taxon>Bacteria</taxon>
        <taxon>Pseudomonadati</taxon>
        <taxon>Pseudomonadota</taxon>
        <taxon>Gammaproteobacteria</taxon>
        <taxon>Vibrionales</taxon>
        <taxon>Vibrionaceae</taxon>
        <taxon>Vibrio</taxon>
    </lineage>
</organism>
<evidence type="ECO:0000313" key="5">
    <source>
        <dbReference type="Proteomes" id="UP001139488"/>
    </source>
</evidence>
<evidence type="ECO:0000256" key="1">
    <source>
        <dbReference type="ARBA" id="ARBA00012528"/>
    </source>
</evidence>